<proteinExistence type="predicted"/>
<dbReference type="InterPro" id="IPR000488">
    <property type="entry name" value="Death_dom"/>
</dbReference>
<feature type="compositionally biased region" description="Basic and acidic residues" evidence="1">
    <location>
        <begin position="387"/>
        <end position="401"/>
    </location>
</feature>
<feature type="region of interest" description="Disordered" evidence="1">
    <location>
        <begin position="1"/>
        <end position="22"/>
    </location>
</feature>
<dbReference type="InterPro" id="IPR011029">
    <property type="entry name" value="DEATH-like_dom_sf"/>
</dbReference>
<accession>A0AAU9Y3X9</accession>
<evidence type="ECO:0000313" key="4">
    <source>
        <dbReference type="Proteomes" id="UP001159428"/>
    </source>
</evidence>
<dbReference type="Pfam" id="PF00531">
    <property type="entry name" value="Death"/>
    <property type="match status" value="1"/>
</dbReference>
<organism evidence="3 4">
    <name type="scientific">Pocillopora meandrina</name>
    <dbReference type="NCBI Taxonomy" id="46732"/>
    <lineage>
        <taxon>Eukaryota</taxon>
        <taxon>Metazoa</taxon>
        <taxon>Cnidaria</taxon>
        <taxon>Anthozoa</taxon>
        <taxon>Hexacorallia</taxon>
        <taxon>Scleractinia</taxon>
        <taxon>Astrocoeniina</taxon>
        <taxon>Pocilloporidae</taxon>
        <taxon>Pocillopora</taxon>
    </lineage>
</organism>
<sequence length="415" mass="46808">MASEETKTPTLPATSEIEGDFNDPRTSVVTELLLSDISDDVGTCWRELGPKLDIPAAKIQNLDNDYRCSRDKANALLLMWKQKEGSSAVAGRLADALESIGKKCIAEKLLGVDDAKMLRCGSIPKGHVISLTVIHNLGEGLDKLMVCEDAQGNKFMVKAFNSSDNFLKLEETLVSKRFLETVVVARQESLKRYISSELQDLRLQMKKGQLANGNFDKTDGSQDASKDKKEPTSSLLNEEVDPPNDESVEKLLQSCEEHRNIFQRRFEAVIKLTAEVAQQSEDNVNCISQLLEFTMELQQEEIKLFSKIDLVRTQSQLSDERHKDRAEELHKWKTQHEVQIKEVEKLLSGLLHQSTTEGKPNYKGRLFSHQKSVPEHGSKSLSGFGEKSFRHHSEGDLSKEIRMKNPLSWLRSVDK</sequence>
<evidence type="ECO:0000259" key="2">
    <source>
        <dbReference type="PROSITE" id="PS50017"/>
    </source>
</evidence>
<dbReference type="CDD" id="cd01670">
    <property type="entry name" value="Death"/>
    <property type="match status" value="1"/>
</dbReference>
<evidence type="ECO:0000256" key="1">
    <source>
        <dbReference type="SAM" id="MobiDB-lite"/>
    </source>
</evidence>
<dbReference type="EMBL" id="CALNXJ010000174">
    <property type="protein sequence ID" value="CAH3168216.1"/>
    <property type="molecule type" value="Genomic_DNA"/>
</dbReference>
<evidence type="ECO:0000313" key="3">
    <source>
        <dbReference type="EMBL" id="CAH3168216.1"/>
    </source>
</evidence>
<dbReference type="GO" id="GO:0007165">
    <property type="term" value="P:signal transduction"/>
    <property type="evidence" value="ECO:0007669"/>
    <property type="project" value="InterPro"/>
</dbReference>
<dbReference type="Gene3D" id="1.10.533.10">
    <property type="entry name" value="Death Domain, Fas"/>
    <property type="match status" value="1"/>
</dbReference>
<gene>
    <name evidence="3" type="ORF">PMEA_00008622</name>
</gene>
<feature type="domain" description="Death" evidence="2">
    <location>
        <begin position="30"/>
        <end position="113"/>
    </location>
</feature>
<dbReference type="SUPFAM" id="SSF47986">
    <property type="entry name" value="DEATH domain"/>
    <property type="match status" value="1"/>
</dbReference>
<reference evidence="3 4" key="1">
    <citation type="submission" date="2022-05" db="EMBL/GenBank/DDBJ databases">
        <authorList>
            <consortium name="Genoscope - CEA"/>
            <person name="William W."/>
        </authorList>
    </citation>
    <scope>NUCLEOTIDE SEQUENCE [LARGE SCALE GENOMIC DNA]</scope>
</reference>
<dbReference type="AlphaFoldDB" id="A0AAU9Y3X9"/>
<dbReference type="SMART" id="SM00005">
    <property type="entry name" value="DEATH"/>
    <property type="match status" value="1"/>
</dbReference>
<feature type="region of interest" description="Disordered" evidence="1">
    <location>
        <begin position="371"/>
        <end position="401"/>
    </location>
</feature>
<feature type="region of interest" description="Disordered" evidence="1">
    <location>
        <begin position="212"/>
        <end position="244"/>
    </location>
</feature>
<dbReference type="Proteomes" id="UP001159428">
    <property type="component" value="Unassembled WGS sequence"/>
</dbReference>
<comment type="caution">
    <text evidence="3">The sequence shown here is derived from an EMBL/GenBank/DDBJ whole genome shotgun (WGS) entry which is preliminary data.</text>
</comment>
<dbReference type="PROSITE" id="PS50017">
    <property type="entry name" value="DEATH_DOMAIN"/>
    <property type="match status" value="1"/>
</dbReference>
<protein>
    <recommendedName>
        <fullName evidence="2">Death domain-containing protein</fullName>
    </recommendedName>
</protein>
<keyword evidence="4" id="KW-1185">Reference proteome</keyword>
<feature type="compositionally biased region" description="Basic and acidic residues" evidence="1">
    <location>
        <begin position="216"/>
        <end position="231"/>
    </location>
</feature>
<name>A0AAU9Y3X9_9CNID</name>